<evidence type="ECO:0000259" key="6">
    <source>
        <dbReference type="PROSITE" id="PS51078"/>
    </source>
</evidence>
<evidence type="ECO:0000313" key="7">
    <source>
        <dbReference type="EMBL" id="MBK4217927.1"/>
    </source>
</evidence>
<dbReference type="RefSeq" id="WP_200689133.1">
    <property type="nucleotide sequence ID" value="NZ_JAEPRQ010000010.1"/>
</dbReference>
<dbReference type="Pfam" id="PF01614">
    <property type="entry name" value="IclR_C"/>
    <property type="match status" value="1"/>
</dbReference>
<dbReference type="Proteomes" id="UP000640485">
    <property type="component" value="Unassembled WGS sequence"/>
</dbReference>
<comment type="caution">
    <text evidence="7">The sequence shown here is derived from an EMBL/GenBank/DDBJ whole genome shotgun (WGS) entry which is preliminary data.</text>
</comment>
<dbReference type="InterPro" id="IPR029016">
    <property type="entry name" value="GAF-like_dom_sf"/>
</dbReference>
<accession>A0A934SMH2</accession>
<evidence type="ECO:0000256" key="4">
    <source>
        <dbReference type="SAM" id="MobiDB-lite"/>
    </source>
</evidence>
<dbReference type="GO" id="GO:0045892">
    <property type="term" value="P:negative regulation of DNA-templated transcription"/>
    <property type="evidence" value="ECO:0007669"/>
    <property type="project" value="TreeGrafter"/>
</dbReference>
<dbReference type="InterPro" id="IPR036388">
    <property type="entry name" value="WH-like_DNA-bd_sf"/>
</dbReference>
<dbReference type="PANTHER" id="PTHR30136">
    <property type="entry name" value="HELIX-TURN-HELIX TRANSCRIPTIONAL REGULATOR, ICLR FAMILY"/>
    <property type="match status" value="1"/>
</dbReference>
<dbReference type="InterPro" id="IPR005471">
    <property type="entry name" value="Tscrpt_reg_IclR_N"/>
</dbReference>
<dbReference type="SUPFAM" id="SSF55781">
    <property type="entry name" value="GAF domain-like"/>
    <property type="match status" value="1"/>
</dbReference>
<feature type="domain" description="IclR-ED" evidence="6">
    <location>
        <begin position="95"/>
        <end position="279"/>
    </location>
</feature>
<dbReference type="AlphaFoldDB" id="A0A934SMH2"/>
<keyword evidence="2" id="KW-0238">DNA-binding</keyword>
<sequence>MPRSETPALPDSPATPAVSKPPRGAKGSDDHLKSLVKLVKVLECFSTTDRSLTLADICQRTSFPRSTTHRLLASLREVGFLDQDRERDRYRLGLKLFELGNTALANFDLNREAGPHVSALRRISGHSVHLAIFDGYRAVVINRADPSPELGGPMSSTFIENAPAHCTSVGKAILAWQPEEVVEKLIERGLQRFTDNTIHTGPQLREELEKIRSRGYSIDEAEHQPGLRCIGAPIRNQNGNVFAGLSVSGSAWQLPVENVPELSKVVIFHADQISRSLGYSAA</sequence>
<reference evidence="7" key="1">
    <citation type="submission" date="2021-01" db="EMBL/GenBank/DDBJ databases">
        <title>Paracoccus amoyensis sp. nov., isolated from the surface seawater along the coast of Xiamen Island, China.</title>
        <authorList>
            <person name="Lyu L."/>
        </authorList>
    </citation>
    <scope>NUCLEOTIDE SEQUENCE</scope>
    <source>
        <strain evidence="7">MJ17</strain>
    </source>
</reference>
<dbReference type="PROSITE" id="PS51078">
    <property type="entry name" value="ICLR_ED"/>
    <property type="match status" value="1"/>
</dbReference>
<dbReference type="PANTHER" id="PTHR30136:SF35">
    <property type="entry name" value="HTH-TYPE TRANSCRIPTIONAL REGULATOR RV1719"/>
    <property type="match status" value="1"/>
</dbReference>
<dbReference type="InterPro" id="IPR050707">
    <property type="entry name" value="HTH_MetabolicPath_Reg"/>
</dbReference>
<gene>
    <name evidence="7" type="ORF">JJJ17_18515</name>
</gene>
<feature type="domain" description="HTH iclR-type" evidence="5">
    <location>
        <begin position="32"/>
        <end position="94"/>
    </location>
</feature>
<dbReference type="InterPro" id="IPR014757">
    <property type="entry name" value="Tscrpt_reg_IclR_C"/>
</dbReference>
<evidence type="ECO:0000313" key="8">
    <source>
        <dbReference type="Proteomes" id="UP000640485"/>
    </source>
</evidence>
<dbReference type="GO" id="GO:0003677">
    <property type="term" value="F:DNA binding"/>
    <property type="evidence" value="ECO:0007669"/>
    <property type="project" value="UniProtKB-KW"/>
</dbReference>
<keyword evidence="1" id="KW-0805">Transcription regulation</keyword>
<keyword evidence="3" id="KW-0804">Transcription</keyword>
<feature type="region of interest" description="Disordered" evidence="4">
    <location>
        <begin position="1"/>
        <end position="29"/>
    </location>
</feature>
<organism evidence="7 8">
    <name type="scientific">Paracoccus caeni</name>
    <dbReference type="NCBI Taxonomy" id="657651"/>
    <lineage>
        <taxon>Bacteria</taxon>
        <taxon>Pseudomonadati</taxon>
        <taxon>Pseudomonadota</taxon>
        <taxon>Alphaproteobacteria</taxon>
        <taxon>Rhodobacterales</taxon>
        <taxon>Paracoccaceae</taxon>
        <taxon>Paracoccus</taxon>
    </lineage>
</organism>
<dbReference type="FunFam" id="1.10.10.10:FF:000056">
    <property type="entry name" value="IclR family transcriptional regulator"/>
    <property type="match status" value="1"/>
</dbReference>
<name>A0A934SMH2_9RHOB</name>
<evidence type="ECO:0000259" key="5">
    <source>
        <dbReference type="PROSITE" id="PS51077"/>
    </source>
</evidence>
<dbReference type="InterPro" id="IPR036390">
    <property type="entry name" value="WH_DNA-bd_sf"/>
</dbReference>
<dbReference type="SUPFAM" id="SSF46785">
    <property type="entry name" value="Winged helix' DNA-binding domain"/>
    <property type="match status" value="1"/>
</dbReference>
<dbReference type="EMBL" id="JAEPRQ010000010">
    <property type="protein sequence ID" value="MBK4217927.1"/>
    <property type="molecule type" value="Genomic_DNA"/>
</dbReference>
<dbReference type="Pfam" id="PF09339">
    <property type="entry name" value="HTH_IclR"/>
    <property type="match status" value="1"/>
</dbReference>
<evidence type="ECO:0000256" key="2">
    <source>
        <dbReference type="ARBA" id="ARBA00023125"/>
    </source>
</evidence>
<evidence type="ECO:0000256" key="3">
    <source>
        <dbReference type="ARBA" id="ARBA00023163"/>
    </source>
</evidence>
<dbReference type="GO" id="GO:0003700">
    <property type="term" value="F:DNA-binding transcription factor activity"/>
    <property type="evidence" value="ECO:0007669"/>
    <property type="project" value="TreeGrafter"/>
</dbReference>
<dbReference type="SMART" id="SM00346">
    <property type="entry name" value="HTH_ICLR"/>
    <property type="match status" value="1"/>
</dbReference>
<keyword evidence="8" id="KW-1185">Reference proteome</keyword>
<evidence type="ECO:0000256" key="1">
    <source>
        <dbReference type="ARBA" id="ARBA00023015"/>
    </source>
</evidence>
<dbReference type="PROSITE" id="PS51077">
    <property type="entry name" value="HTH_ICLR"/>
    <property type="match status" value="1"/>
</dbReference>
<proteinExistence type="predicted"/>
<dbReference type="Gene3D" id="1.10.10.10">
    <property type="entry name" value="Winged helix-like DNA-binding domain superfamily/Winged helix DNA-binding domain"/>
    <property type="match status" value="1"/>
</dbReference>
<dbReference type="Gene3D" id="3.30.450.40">
    <property type="match status" value="1"/>
</dbReference>
<protein>
    <submittedName>
        <fullName evidence="7">IclR family transcriptional regulator</fullName>
    </submittedName>
</protein>